<dbReference type="RefSeq" id="WP_253753565.1">
    <property type="nucleotide sequence ID" value="NZ_JAMZDZ010000001.1"/>
</dbReference>
<name>A0ABV8LP96_9ACTN</name>
<gene>
    <name evidence="1" type="ORF">ACFOZ4_16775</name>
</gene>
<organism evidence="1 2">
    <name type="scientific">Hamadaea flava</name>
    <dbReference type="NCBI Taxonomy" id="1742688"/>
    <lineage>
        <taxon>Bacteria</taxon>
        <taxon>Bacillati</taxon>
        <taxon>Actinomycetota</taxon>
        <taxon>Actinomycetes</taxon>
        <taxon>Micromonosporales</taxon>
        <taxon>Micromonosporaceae</taxon>
        <taxon>Hamadaea</taxon>
    </lineage>
</organism>
<keyword evidence="2" id="KW-1185">Reference proteome</keyword>
<dbReference type="Proteomes" id="UP001595816">
    <property type="component" value="Unassembled WGS sequence"/>
</dbReference>
<accession>A0ABV8LP96</accession>
<evidence type="ECO:0000313" key="1">
    <source>
        <dbReference type="EMBL" id="MFC4132261.1"/>
    </source>
</evidence>
<dbReference type="EMBL" id="JBHSAY010000009">
    <property type="protein sequence ID" value="MFC4132261.1"/>
    <property type="molecule type" value="Genomic_DNA"/>
</dbReference>
<evidence type="ECO:0000313" key="2">
    <source>
        <dbReference type="Proteomes" id="UP001595816"/>
    </source>
</evidence>
<proteinExistence type="predicted"/>
<comment type="caution">
    <text evidence="1">The sequence shown here is derived from an EMBL/GenBank/DDBJ whole genome shotgun (WGS) entry which is preliminary data.</text>
</comment>
<protein>
    <submittedName>
        <fullName evidence="1">Uncharacterized protein</fullName>
    </submittedName>
</protein>
<reference evidence="2" key="1">
    <citation type="journal article" date="2019" name="Int. J. Syst. Evol. Microbiol.">
        <title>The Global Catalogue of Microorganisms (GCM) 10K type strain sequencing project: providing services to taxonomists for standard genome sequencing and annotation.</title>
        <authorList>
            <consortium name="The Broad Institute Genomics Platform"/>
            <consortium name="The Broad Institute Genome Sequencing Center for Infectious Disease"/>
            <person name="Wu L."/>
            <person name="Ma J."/>
        </authorList>
    </citation>
    <scope>NUCLEOTIDE SEQUENCE [LARGE SCALE GENOMIC DNA]</scope>
    <source>
        <strain evidence="2">CGMCC 4.7289</strain>
    </source>
</reference>
<sequence>MTVDRDGDGFVDMYPEETTTQLARVHTVGADFGRSWAKALDRINSPGKIGNGGMGQSFMAGYAADKETLVTAAGNVRGVYQALANNGYQGVQLYQGAAIESTKLFPPE</sequence>